<dbReference type="EMBL" id="BART01011465">
    <property type="protein sequence ID" value="GAG85457.1"/>
    <property type="molecule type" value="Genomic_DNA"/>
</dbReference>
<dbReference type="PANTHER" id="PTHR33171">
    <property type="entry name" value="LAR_N DOMAIN-CONTAINING PROTEIN"/>
    <property type="match status" value="1"/>
</dbReference>
<sequence>PGVCGIQTLEENHKAGVRGIGIGLGIVTDLRKDIEDVCEKVGLDFTVNIVSTMKRGFAGVFAGHYIEAHRKAMELAKEIYNTKLPPNLNLDIGFFNLYPEDTELSQALKGLNFYLSSKRFIKRGGAIILLTAASEGRGFHSLQGETGGKLYQNWGETIIFKGVLKKMKFGIFSPNINKADVLHYYPESTIFRKNFNDMIKELEIIYGKSLKAGIFPCSIQLP</sequence>
<proteinExistence type="predicted"/>
<reference evidence="1" key="1">
    <citation type="journal article" date="2014" name="Front. Microbiol.">
        <title>High frequency of phylogenetically diverse reductive dehalogenase-homologous genes in deep subseafloor sedimentary metagenomes.</title>
        <authorList>
            <person name="Kawai M."/>
            <person name="Futagami T."/>
            <person name="Toyoda A."/>
            <person name="Takaki Y."/>
            <person name="Nishi S."/>
            <person name="Hori S."/>
            <person name="Arai W."/>
            <person name="Tsubouchi T."/>
            <person name="Morono Y."/>
            <person name="Uchiyama I."/>
            <person name="Ito T."/>
            <person name="Fujiyama A."/>
            <person name="Inagaki F."/>
            <person name="Takami H."/>
        </authorList>
    </citation>
    <scope>NUCLEOTIDE SEQUENCE</scope>
    <source>
        <strain evidence="1">Expedition CK06-06</strain>
    </source>
</reference>
<accession>X1BWH0</accession>
<dbReference type="InterPro" id="IPR043166">
    <property type="entry name" value="LarA-like_C"/>
</dbReference>
<dbReference type="InterPro" id="IPR048068">
    <property type="entry name" value="LarA-like"/>
</dbReference>
<dbReference type="Gene3D" id="3.40.50.11440">
    <property type="match status" value="1"/>
</dbReference>
<dbReference type="Gene3D" id="3.90.226.30">
    <property type="match status" value="1"/>
</dbReference>
<dbReference type="PANTHER" id="PTHR33171:SF17">
    <property type="entry name" value="LARA-LIKE N-TERMINAL DOMAIN-CONTAINING PROTEIN"/>
    <property type="match status" value="1"/>
</dbReference>
<evidence type="ECO:0000313" key="1">
    <source>
        <dbReference type="EMBL" id="GAG85457.1"/>
    </source>
</evidence>
<protein>
    <submittedName>
        <fullName evidence="1">Uncharacterized protein</fullName>
    </submittedName>
</protein>
<dbReference type="AlphaFoldDB" id="X1BWH0"/>
<comment type="caution">
    <text evidence="1">The sequence shown here is derived from an EMBL/GenBank/DDBJ whole genome shotgun (WGS) entry which is preliminary data.</text>
</comment>
<organism evidence="1">
    <name type="scientific">marine sediment metagenome</name>
    <dbReference type="NCBI Taxonomy" id="412755"/>
    <lineage>
        <taxon>unclassified sequences</taxon>
        <taxon>metagenomes</taxon>
        <taxon>ecological metagenomes</taxon>
    </lineage>
</organism>
<name>X1BWH0_9ZZZZ</name>
<feature type="non-terminal residue" evidence="1">
    <location>
        <position position="1"/>
    </location>
</feature>
<gene>
    <name evidence="1" type="ORF">S01H4_24423</name>
</gene>